<dbReference type="Pfam" id="PF01203">
    <property type="entry name" value="T2SSN"/>
    <property type="match status" value="1"/>
</dbReference>
<evidence type="ECO:0000256" key="6">
    <source>
        <dbReference type="ARBA" id="ARBA00022519"/>
    </source>
</evidence>
<evidence type="ECO:0000256" key="5">
    <source>
        <dbReference type="ARBA" id="ARBA00022475"/>
    </source>
</evidence>
<evidence type="ECO:0000256" key="1">
    <source>
        <dbReference type="ARBA" id="ARBA00004533"/>
    </source>
</evidence>
<keyword evidence="5" id="KW-1003">Cell membrane</keyword>
<evidence type="ECO:0000256" key="10">
    <source>
        <dbReference type="ARBA" id="ARBA00030772"/>
    </source>
</evidence>
<evidence type="ECO:0000256" key="3">
    <source>
        <dbReference type="ARBA" id="ARBA00021563"/>
    </source>
</evidence>
<evidence type="ECO:0000256" key="2">
    <source>
        <dbReference type="ARBA" id="ARBA00007208"/>
    </source>
</evidence>
<organism evidence="11 12">
    <name type="scientific">Limnobacter humi</name>
    <dbReference type="NCBI Taxonomy" id="1778671"/>
    <lineage>
        <taxon>Bacteria</taxon>
        <taxon>Pseudomonadati</taxon>
        <taxon>Pseudomonadota</taxon>
        <taxon>Betaproteobacteria</taxon>
        <taxon>Burkholderiales</taxon>
        <taxon>Burkholderiaceae</taxon>
        <taxon>Limnobacter</taxon>
    </lineage>
</organism>
<evidence type="ECO:0000256" key="8">
    <source>
        <dbReference type="ARBA" id="ARBA00022927"/>
    </source>
</evidence>
<sequence length="241" mass="25855">MSRARQWLLPTLAALAVAVVAWPAYSLKSRLESIMGPTLSVLAMDGSLWNGAVQLGVSDGGQVYAVPGVLAWHTRLGEGGLQVTLTHPRIAQALHLAVGLNGIRVEDGALQFPASWLMALGAPYNTIRPEGLIQVRWQGWQAGQALDVRVTWSDAQSALASIRPLGEYVITVTGNPGKQLDVNLNTLRGPLMMEGQGAVVPGQRFSFTGYAQAQEASREALTGLLSQMGRLEGQRYRLGVF</sequence>
<comment type="similarity">
    <text evidence="2">Belongs to the GSP N family.</text>
</comment>
<evidence type="ECO:0000256" key="4">
    <source>
        <dbReference type="ARBA" id="ARBA00022448"/>
    </source>
</evidence>
<keyword evidence="9" id="KW-0472">Membrane</keyword>
<proteinExistence type="inferred from homology"/>
<keyword evidence="8" id="KW-0653">Protein transport</keyword>
<dbReference type="Proteomes" id="UP001204142">
    <property type="component" value="Unassembled WGS sequence"/>
</dbReference>
<evidence type="ECO:0000256" key="9">
    <source>
        <dbReference type="ARBA" id="ARBA00023136"/>
    </source>
</evidence>
<keyword evidence="6" id="KW-0997">Cell inner membrane</keyword>
<evidence type="ECO:0000256" key="7">
    <source>
        <dbReference type="ARBA" id="ARBA00022692"/>
    </source>
</evidence>
<evidence type="ECO:0000313" key="11">
    <source>
        <dbReference type="EMBL" id="MCQ8897633.1"/>
    </source>
</evidence>
<reference evidence="11 12" key="1">
    <citation type="submission" date="2022-07" db="EMBL/GenBank/DDBJ databases">
        <authorList>
            <person name="Xamxidin M."/>
            <person name="Wu M."/>
        </authorList>
    </citation>
    <scope>NUCLEOTIDE SEQUENCE [LARGE SCALE GENOMIC DNA]</scope>
    <source>
        <strain evidence="11 12">NBRC 111650</strain>
    </source>
</reference>
<name>A0ABT1WJE8_9BURK</name>
<dbReference type="RefSeq" id="WP_256765441.1">
    <property type="nucleotide sequence ID" value="NZ_JANIGO010000006.1"/>
</dbReference>
<keyword evidence="4" id="KW-0813">Transport</keyword>
<keyword evidence="12" id="KW-1185">Reference proteome</keyword>
<evidence type="ECO:0000313" key="12">
    <source>
        <dbReference type="Proteomes" id="UP001204142"/>
    </source>
</evidence>
<accession>A0ABT1WJE8</accession>
<dbReference type="EMBL" id="JANIGO010000006">
    <property type="protein sequence ID" value="MCQ8897633.1"/>
    <property type="molecule type" value="Genomic_DNA"/>
</dbReference>
<dbReference type="InterPro" id="IPR022792">
    <property type="entry name" value="T2SS_protein-GspN"/>
</dbReference>
<comment type="subcellular location">
    <subcellularLocation>
        <location evidence="1">Cell inner membrane</location>
    </subcellularLocation>
</comment>
<protein>
    <recommendedName>
        <fullName evidence="3">Type II secretion system protein N</fullName>
    </recommendedName>
    <alternativeName>
        <fullName evidence="10">General secretion pathway protein N</fullName>
    </alternativeName>
</protein>
<comment type="caution">
    <text evidence="11">The sequence shown here is derived from an EMBL/GenBank/DDBJ whole genome shotgun (WGS) entry which is preliminary data.</text>
</comment>
<keyword evidence="7" id="KW-0812">Transmembrane</keyword>
<gene>
    <name evidence="11" type="ORF">NQT62_14420</name>
</gene>